<evidence type="ECO:0000313" key="8">
    <source>
        <dbReference type="Proteomes" id="UP000248014"/>
    </source>
</evidence>
<keyword evidence="4" id="KW-0804">Transcription</keyword>
<sequence length="79" mass="8840">MLHQSLHPEDIKAAIRKRYGSVKKFQKLKGLPPTSVSDLFRGRPSRRVSEAVEQAVQESMEMENSAKLVPAHSLNRGGK</sequence>
<feature type="region of interest" description="Disordered" evidence="5">
    <location>
        <begin position="60"/>
        <end position="79"/>
    </location>
</feature>
<evidence type="ECO:0000256" key="5">
    <source>
        <dbReference type="SAM" id="MobiDB-lite"/>
    </source>
</evidence>
<accession>A0A2V3VB35</accession>
<dbReference type="AlphaFoldDB" id="A0A2V3VB35"/>
<evidence type="ECO:0000256" key="4">
    <source>
        <dbReference type="ARBA" id="ARBA00023163"/>
    </source>
</evidence>
<comment type="caution">
    <text evidence="7">The sequence shown here is derived from an EMBL/GenBank/DDBJ whole genome shotgun (WGS) entry which is preliminary data.</text>
</comment>
<protein>
    <submittedName>
        <fullName evidence="7">Winged helix-turn-helix DNA-binding protein</fullName>
    </submittedName>
</protein>
<dbReference type="GO" id="GO:0003677">
    <property type="term" value="F:DNA binding"/>
    <property type="evidence" value="ECO:0007669"/>
    <property type="project" value="UniProtKB-KW"/>
</dbReference>
<dbReference type="InterPro" id="IPR038722">
    <property type="entry name" value="Ner_HTH_dom"/>
</dbReference>
<gene>
    <name evidence="7" type="ORF">C7451_10188</name>
</gene>
<organism evidence="7 8">
    <name type="scientific">Blastomonas natatoria</name>
    <dbReference type="NCBI Taxonomy" id="34015"/>
    <lineage>
        <taxon>Bacteria</taxon>
        <taxon>Pseudomonadati</taxon>
        <taxon>Pseudomonadota</taxon>
        <taxon>Alphaproteobacteria</taxon>
        <taxon>Sphingomonadales</taxon>
        <taxon>Sphingomonadaceae</taxon>
        <taxon>Blastomonas</taxon>
    </lineage>
</organism>
<keyword evidence="2" id="KW-0805">Transcription regulation</keyword>
<reference evidence="7 8" key="1">
    <citation type="submission" date="2018-05" db="EMBL/GenBank/DDBJ databases">
        <title>Genomic Encyclopedia of Type Strains, Phase IV (KMG-IV): sequencing the most valuable type-strain genomes for metagenomic binning, comparative biology and taxonomic classification.</title>
        <authorList>
            <person name="Goeker M."/>
        </authorList>
    </citation>
    <scope>NUCLEOTIDE SEQUENCE [LARGE SCALE GENOMIC DNA]</scope>
    <source>
        <strain evidence="7 8">DSM 3183</strain>
    </source>
</reference>
<dbReference type="Gene3D" id="1.10.260.40">
    <property type="entry name" value="lambda repressor-like DNA-binding domains"/>
    <property type="match status" value="1"/>
</dbReference>
<evidence type="ECO:0000259" key="6">
    <source>
        <dbReference type="Pfam" id="PF13693"/>
    </source>
</evidence>
<dbReference type="Pfam" id="PF13693">
    <property type="entry name" value="HTH_35"/>
    <property type="match status" value="1"/>
</dbReference>
<keyword evidence="8" id="KW-1185">Reference proteome</keyword>
<dbReference type="Proteomes" id="UP000248014">
    <property type="component" value="Unassembled WGS sequence"/>
</dbReference>
<evidence type="ECO:0000256" key="1">
    <source>
        <dbReference type="ARBA" id="ARBA00006157"/>
    </source>
</evidence>
<feature type="domain" description="Ner winged helix-turn-helix DNA-binding" evidence="6">
    <location>
        <begin position="6"/>
        <end position="57"/>
    </location>
</feature>
<keyword evidence="3 7" id="KW-0238">DNA-binding</keyword>
<evidence type="ECO:0000256" key="3">
    <source>
        <dbReference type="ARBA" id="ARBA00023125"/>
    </source>
</evidence>
<proteinExistence type="inferred from homology"/>
<name>A0A2V3VB35_9SPHN</name>
<dbReference type="InterPro" id="IPR010982">
    <property type="entry name" value="Lambda_DNA-bd_dom_sf"/>
</dbReference>
<evidence type="ECO:0000256" key="2">
    <source>
        <dbReference type="ARBA" id="ARBA00023015"/>
    </source>
</evidence>
<evidence type="ECO:0000313" key="7">
    <source>
        <dbReference type="EMBL" id="PXW79026.1"/>
    </source>
</evidence>
<dbReference type="EMBL" id="QJJM01000001">
    <property type="protein sequence ID" value="PXW79026.1"/>
    <property type="molecule type" value="Genomic_DNA"/>
</dbReference>
<comment type="similarity">
    <text evidence="1">Belongs to the ner transcriptional regulatory family.</text>
</comment>